<dbReference type="EMBL" id="KB008025">
    <property type="protein sequence ID" value="ELR15765.1"/>
    <property type="molecule type" value="Genomic_DNA"/>
</dbReference>
<dbReference type="Proteomes" id="UP000011083">
    <property type="component" value="Unassembled WGS sequence"/>
</dbReference>
<keyword evidence="3" id="KW-1185">Reference proteome</keyword>
<sequence>MESAAVLEASAPPMMMDAEALDKEKQHQLVASSSLSSSSSSSSSLPPSAPSLVASLATPALPENSGEQATYVDVGQASPRQEPGGLAVGGLPMMMVTGAGPSGGPDFGGGDATSGVGSRPRADTVMSEEDENELDAAVCGDDYIDGDLQLMAQVVLGT</sequence>
<evidence type="ECO:0000256" key="1">
    <source>
        <dbReference type="SAM" id="MobiDB-lite"/>
    </source>
</evidence>
<dbReference type="AlphaFoldDB" id="L8GS04"/>
<gene>
    <name evidence="2" type="ORF">ACA1_379470</name>
</gene>
<protein>
    <submittedName>
        <fullName evidence="2">Uncharacterized protein</fullName>
    </submittedName>
</protein>
<evidence type="ECO:0000313" key="3">
    <source>
        <dbReference type="Proteomes" id="UP000011083"/>
    </source>
</evidence>
<evidence type="ECO:0000313" key="2">
    <source>
        <dbReference type="EMBL" id="ELR15765.1"/>
    </source>
</evidence>
<name>L8GS04_ACACF</name>
<feature type="compositionally biased region" description="Low complexity" evidence="1">
    <location>
        <begin position="31"/>
        <end position="62"/>
    </location>
</feature>
<organism evidence="2 3">
    <name type="scientific">Acanthamoeba castellanii (strain ATCC 30010 / Neff)</name>
    <dbReference type="NCBI Taxonomy" id="1257118"/>
    <lineage>
        <taxon>Eukaryota</taxon>
        <taxon>Amoebozoa</taxon>
        <taxon>Discosea</taxon>
        <taxon>Longamoebia</taxon>
        <taxon>Centramoebida</taxon>
        <taxon>Acanthamoebidae</taxon>
        <taxon>Acanthamoeba</taxon>
    </lineage>
</organism>
<reference evidence="2 3" key="1">
    <citation type="journal article" date="2013" name="Genome Biol.">
        <title>Genome of Acanthamoeba castellanii highlights extensive lateral gene transfer and early evolution of tyrosine kinase signaling.</title>
        <authorList>
            <person name="Clarke M."/>
            <person name="Lohan A.J."/>
            <person name="Liu B."/>
            <person name="Lagkouvardos I."/>
            <person name="Roy S."/>
            <person name="Zafar N."/>
            <person name="Bertelli C."/>
            <person name="Schilde C."/>
            <person name="Kianianmomeni A."/>
            <person name="Burglin T.R."/>
            <person name="Frech C."/>
            <person name="Turcotte B."/>
            <person name="Kopec K.O."/>
            <person name="Synnott J.M."/>
            <person name="Choo C."/>
            <person name="Paponov I."/>
            <person name="Finkler A."/>
            <person name="Soon Heng Tan C."/>
            <person name="Hutchins A.P."/>
            <person name="Weinmeier T."/>
            <person name="Rattei T."/>
            <person name="Chu J.S."/>
            <person name="Gimenez G."/>
            <person name="Irimia M."/>
            <person name="Rigden D.J."/>
            <person name="Fitzpatrick D.A."/>
            <person name="Lorenzo-Morales J."/>
            <person name="Bateman A."/>
            <person name="Chiu C.H."/>
            <person name="Tang P."/>
            <person name="Hegemann P."/>
            <person name="Fromm H."/>
            <person name="Raoult D."/>
            <person name="Greub G."/>
            <person name="Miranda-Saavedra D."/>
            <person name="Chen N."/>
            <person name="Nash P."/>
            <person name="Ginger M.L."/>
            <person name="Horn M."/>
            <person name="Schaap P."/>
            <person name="Caler L."/>
            <person name="Loftus B."/>
        </authorList>
    </citation>
    <scope>NUCLEOTIDE SEQUENCE [LARGE SCALE GENOMIC DNA]</scope>
    <source>
        <strain evidence="2 3">Neff</strain>
    </source>
</reference>
<dbReference type="GeneID" id="14916281"/>
<dbReference type="RefSeq" id="XP_004337778.1">
    <property type="nucleotide sequence ID" value="XM_004337730.1"/>
</dbReference>
<dbReference type="VEuPathDB" id="AmoebaDB:ACA1_379470"/>
<dbReference type="KEGG" id="acan:ACA1_379470"/>
<accession>L8GS04</accession>
<feature type="region of interest" description="Disordered" evidence="1">
    <location>
        <begin position="21"/>
        <end position="132"/>
    </location>
</feature>
<proteinExistence type="predicted"/>
<feature type="compositionally biased region" description="Gly residues" evidence="1">
    <location>
        <begin position="100"/>
        <end position="112"/>
    </location>
</feature>